<name>A0A0S4LHZ5_9BACT</name>
<dbReference type="PROSITE" id="PS50110">
    <property type="entry name" value="RESPONSE_REGULATORY"/>
    <property type="match status" value="2"/>
</dbReference>
<dbReference type="InterPro" id="IPR000014">
    <property type="entry name" value="PAS"/>
</dbReference>
<dbReference type="InterPro" id="IPR000700">
    <property type="entry name" value="PAS-assoc_C"/>
</dbReference>
<dbReference type="InterPro" id="IPR011006">
    <property type="entry name" value="CheY-like_superfamily"/>
</dbReference>
<dbReference type="SUPFAM" id="SSF55874">
    <property type="entry name" value="ATPase domain of HSP90 chaperone/DNA topoisomerase II/histidine kinase"/>
    <property type="match status" value="1"/>
</dbReference>
<feature type="domain" description="PAC" evidence="13">
    <location>
        <begin position="210"/>
        <end position="262"/>
    </location>
</feature>
<sequence length="637" mass="69761">MTTTSILVVEDERIIAKGIEKKLKALGYGVTGLASTGEEAIRQATEGRPDMILMDIHLGLGIDGVEAADVIRSRFNIPVVYLTAHSDEATLQRAKVTEPFGYILKPYEDRDLHTAIEMGLYKSKMERRLRESEQWLAGILASIGDGVIATDQKGRVRFMNPVAERLTEWTEADALGKDLREVFPIVEGKTHEPVPNPVYDALETGVPADLSPNTFLIRKAGTEFPVDDVAAPIRDASGRVDGAVLVFRDISERRRLDEHLRQVQKMETLGQLTGGIVHDFNNILAAIMFFGELLLSESLAPEQRQELARDIIGTVRQGSLLTRQIMAFSRKQPLMPCTLNLNTILRDMGPIVKSLIGARIELVVDLDSDIAPVKADPSQIGQVVLNLTMNARDAMPKGGRLILTTRNAELSEQTSPEHPDVIPGLYVLLSVRDTGSGISDDVLSHIFEPFFTTKEAEKGTGLGLSTVYGIVKQNGGHIDVSSKVQEGTTFRVYLPVAETLPPKPSSLGVLPAARGQETILLVEDSDTVRTMITIVLQIQGYNVLETSNGSEALAAAANHRGTIHLVITDLVMPELSGREMADRLTAIRPGLRVLFMSGITDDAVIQQGVESSRFDFLRKPFNIATLTQTVRGILDRQ</sequence>
<dbReference type="Gene3D" id="1.10.287.130">
    <property type="match status" value="1"/>
</dbReference>
<dbReference type="EMBL" id="CZPZ01000023">
    <property type="protein sequence ID" value="CUS37171.1"/>
    <property type="molecule type" value="Genomic_DNA"/>
</dbReference>
<dbReference type="SMART" id="SM00086">
    <property type="entry name" value="PAC"/>
    <property type="match status" value="1"/>
</dbReference>
<keyword evidence="3 9" id="KW-0597">Phosphoprotein</keyword>
<evidence type="ECO:0000256" key="4">
    <source>
        <dbReference type="ARBA" id="ARBA00022679"/>
    </source>
</evidence>
<dbReference type="PROSITE" id="PS50112">
    <property type="entry name" value="PAS"/>
    <property type="match status" value="1"/>
</dbReference>
<feature type="modified residue" description="4-aspartylphosphate" evidence="9">
    <location>
        <position position="569"/>
    </location>
</feature>
<dbReference type="Gene3D" id="3.30.450.20">
    <property type="entry name" value="PAS domain"/>
    <property type="match status" value="1"/>
</dbReference>
<dbReference type="EC" id="2.7.13.3" evidence="2"/>
<dbReference type="GO" id="GO:0000155">
    <property type="term" value="F:phosphorelay sensor kinase activity"/>
    <property type="evidence" value="ECO:0007669"/>
    <property type="project" value="InterPro"/>
</dbReference>
<evidence type="ECO:0000256" key="2">
    <source>
        <dbReference type="ARBA" id="ARBA00012438"/>
    </source>
</evidence>
<dbReference type="InterPro" id="IPR003661">
    <property type="entry name" value="HisK_dim/P_dom"/>
</dbReference>
<organism evidence="14 15">
    <name type="scientific">Candidatus Nitrospira nitrificans</name>
    <dbReference type="NCBI Taxonomy" id="1742973"/>
    <lineage>
        <taxon>Bacteria</taxon>
        <taxon>Pseudomonadati</taxon>
        <taxon>Nitrospirota</taxon>
        <taxon>Nitrospiria</taxon>
        <taxon>Nitrospirales</taxon>
        <taxon>Nitrospiraceae</taxon>
        <taxon>Nitrospira</taxon>
    </lineage>
</organism>
<dbReference type="PROSITE" id="PS50113">
    <property type="entry name" value="PAC"/>
    <property type="match status" value="1"/>
</dbReference>
<evidence type="ECO:0000259" key="10">
    <source>
        <dbReference type="PROSITE" id="PS50109"/>
    </source>
</evidence>
<dbReference type="PANTHER" id="PTHR43065:SF46">
    <property type="entry name" value="C4-DICARBOXYLATE TRANSPORT SENSOR PROTEIN DCTB"/>
    <property type="match status" value="1"/>
</dbReference>
<keyword evidence="4" id="KW-0808">Transferase</keyword>
<dbReference type="SUPFAM" id="SSF55785">
    <property type="entry name" value="PYP-like sensor domain (PAS domain)"/>
    <property type="match status" value="1"/>
</dbReference>
<dbReference type="InterPro" id="IPR001610">
    <property type="entry name" value="PAC"/>
</dbReference>
<dbReference type="SMART" id="SM00387">
    <property type="entry name" value="HATPase_c"/>
    <property type="match status" value="1"/>
</dbReference>
<dbReference type="GO" id="GO:0006355">
    <property type="term" value="P:regulation of DNA-templated transcription"/>
    <property type="evidence" value="ECO:0007669"/>
    <property type="project" value="InterPro"/>
</dbReference>
<keyword evidence="8" id="KW-0902">Two-component regulatory system</keyword>
<feature type="domain" description="PAS" evidence="12">
    <location>
        <begin position="132"/>
        <end position="205"/>
    </location>
</feature>
<dbReference type="Pfam" id="PF02518">
    <property type="entry name" value="HATPase_c"/>
    <property type="match status" value="1"/>
</dbReference>
<feature type="modified residue" description="4-aspartylphosphate" evidence="9">
    <location>
        <position position="55"/>
    </location>
</feature>
<evidence type="ECO:0000256" key="7">
    <source>
        <dbReference type="ARBA" id="ARBA00022840"/>
    </source>
</evidence>
<dbReference type="SMART" id="SM00388">
    <property type="entry name" value="HisKA"/>
    <property type="match status" value="1"/>
</dbReference>
<dbReference type="CDD" id="cd00130">
    <property type="entry name" value="PAS"/>
    <property type="match status" value="1"/>
</dbReference>
<dbReference type="Pfam" id="PF00072">
    <property type="entry name" value="Response_reg"/>
    <property type="match status" value="2"/>
</dbReference>
<dbReference type="Gene3D" id="3.40.50.2300">
    <property type="match status" value="2"/>
</dbReference>
<proteinExistence type="predicted"/>
<keyword evidence="6 14" id="KW-0418">Kinase</keyword>
<dbReference type="InterPro" id="IPR036097">
    <property type="entry name" value="HisK_dim/P_sf"/>
</dbReference>
<protein>
    <recommendedName>
        <fullName evidence="2">histidine kinase</fullName>
        <ecNumber evidence="2">2.7.13.3</ecNumber>
    </recommendedName>
</protein>
<dbReference type="Gene3D" id="3.30.565.10">
    <property type="entry name" value="Histidine kinase-like ATPase, C-terminal domain"/>
    <property type="match status" value="1"/>
</dbReference>
<evidence type="ECO:0000256" key="3">
    <source>
        <dbReference type="ARBA" id="ARBA00022553"/>
    </source>
</evidence>
<dbReference type="Proteomes" id="UP000198736">
    <property type="component" value="Unassembled WGS sequence"/>
</dbReference>
<dbReference type="RefSeq" id="WP_090898848.1">
    <property type="nucleotide sequence ID" value="NZ_CZPZ01000023.1"/>
</dbReference>
<dbReference type="Pfam" id="PF00512">
    <property type="entry name" value="HisKA"/>
    <property type="match status" value="1"/>
</dbReference>
<dbReference type="SUPFAM" id="SSF52172">
    <property type="entry name" value="CheY-like"/>
    <property type="match status" value="2"/>
</dbReference>
<dbReference type="AlphaFoldDB" id="A0A0S4LHZ5"/>
<dbReference type="PROSITE" id="PS50109">
    <property type="entry name" value="HIS_KIN"/>
    <property type="match status" value="1"/>
</dbReference>
<feature type="domain" description="Histidine kinase" evidence="10">
    <location>
        <begin position="275"/>
        <end position="498"/>
    </location>
</feature>
<gene>
    <name evidence="14" type="ORF">COMA2_30111</name>
</gene>
<evidence type="ECO:0000256" key="5">
    <source>
        <dbReference type="ARBA" id="ARBA00022741"/>
    </source>
</evidence>
<evidence type="ECO:0000256" key="9">
    <source>
        <dbReference type="PROSITE-ProRule" id="PRU00169"/>
    </source>
</evidence>
<dbReference type="CDD" id="cd17534">
    <property type="entry name" value="REC_DC-like"/>
    <property type="match status" value="1"/>
</dbReference>
<dbReference type="SMART" id="SM00091">
    <property type="entry name" value="PAS"/>
    <property type="match status" value="1"/>
</dbReference>
<dbReference type="STRING" id="1742973.COMA2_30111"/>
<evidence type="ECO:0000259" key="13">
    <source>
        <dbReference type="PROSITE" id="PS50113"/>
    </source>
</evidence>
<keyword evidence="5" id="KW-0547">Nucleotide-binding</keyword>
<dbReference type="CDD" id="cd00082">
    <property type="entry name" value="HisKA"/>
    <property type="match status" value="1"/>
</dbReference>
<reference evidence="15" key="1">
    <citation type="submission" date="2015-10" db="EMBL/GenBank/DDBJ databases">
        <authorList>
            <person name="Luecker S."/>
            <person name="Luecker S."/>
        </authorList>
    </citation>
    <scope>NUCLEOTIDE SEQUENCE [LARGE SCALE GENOMIC DNA]</scope>
</reference>
<evidence type="ECO:0000256" key="8">
    <source>
        <dbReference type="ARBA" id="ARBA00023012"/>
    </source>
</evidence>
<dbReference type="SMART" id="SM00448">
    <property type="entry name" value="REC"/>
    <property type="match status" value="2"/>
</dbReference>
<accession>A0A0S4LHZ5</accession>
<dbReference type="SUPFAM" id="SSF47384">
    <property type="entry name" value="Homodimeric domain of signal transducing histidine kinase"/>
    <property type="match status" value="1"/>
</dbReference>
<keyword evidence="15" id="KW-1185">Reference proteome</keyword>
<feature type="domain" description="Response regulatory" evidence="11">
    <location>
        <begin position="5"/>
        <end position="120"/>
    </location>
</feature>
<evidence type="ECO:0000256" key="6">
    <source>
        <dbReference type="ARBA" id="ARBA00022777"/>
    </source>
</evidence>
<dbReference type="CDD" id="cd00156">
    <property type="entry name" value="REC"/>
    <property type="match status" value="1"/>
</dbReference>
<dbReference type="PANTHER" id="PTHR43065">
    <property type="entry name" value="SENSOR HISTIDINE KINASE"/>
    <property type="match status" value="1"/>
</dbReference>
<dbReference type="InterPro" id="IPR003594">
    <property type="entry name" value="HATPase_dom"/>
</dbReference>
<feature type="domain" description="Response regulatory" evidence="11">
    <location>
        <begin position="518"/>
        <end position="634"/>
    </location>
</feature>
<evidence type="ECO:0000259" key="11">
    <source>
        <dbReference type="PROSITE" id="PS50110"/>
    </source>
</evidence>
<dbReference type="InterPro" id="IPR004358">
    <property type="entry name" value="Sig_transdc_His_kin-like_C"/>
</dbReference>
<dbReference type="InterPro" id="IPR005467">
    <property type="entry name" value="His_kinase_dom"/>
</dbReference>
<evidence type="ECO:0000313" key="14">
    <source>
        <dbReference type="EMBL" id="CUS37171.1"/>
    </source>
</evidence>
<evidence type="ECO:0000259" key="12">
    <source>
        <dbReference type="PROSITE" id="PS50112"/>
    </source>
</evidence>
<dbReference type="InterPro" id="IPR036890">
    <property type="entry name" value="HATPase_C_sf"/>
</dbReference>
<evidence type="ECO:0000256" key="1">
    <source>
        <dbReference type="ARBA" id="ARBA00000085"/>
    </source>
</evidence>
<dbReference type="NCBIfam" id="TIGR00229">
    <property type="entry name" value="sensory_box"/>
    <property type="match status" value="1"/>
</dbReference>
<evidence type="ECO:0000313" key="15">
    <source>
        <dbReference type="Proteomes" id="UP000198736"/>
    </source>
</evidence>
<dbReference type="PRINTS" id="PR00344">
    <property type="entry name" value="BCTRLSENSOR"/>
</dbReference>
<dbReference type="InterPro" id="IPR001789">
    <property type="entry name" value="Sig_transdc_resp-reg_receiver"/>
</dbReference>
<keyword evidence="7" id="KW-0067">ATP-binding</keyword>
<dbReference type="OrthoDB" id="5287556at2"/>
<dbReference type="GO" id="GO:0005524">
    <property type="term" value="F:ATP binding"/>
    <property type="evidence" value="ECO:0007669"/>
    <property type="project" value="UniProtKB-KW"/>
</dbReference>
<comment type="catalytic activity">
    <reaction evidence="1">
        <text>ATP + protein L-histidine = ADP + protein N-phospho-L-histidine.</text>
        <dbReference type="EC" id="2.7.13.3"/>
    </reaction>
</comment>
<dbReference type="InterPro" id="IPR035965">
    <property type="entry name" value="PAS-like_dom_sf"/>
</dbReference>
<dbReference type="Pfam" id="PF00989">
    <property type="entry name" value="PAS"/>
    <property type="match status" value="1"/>
</dbReference>
<dbReference type="InterPro" id="IPR013767">
    <property type="entry name" value="PAS_fold"/>
</dbReference>